<feature type="signal peptide" evidence="3">
    <location>
        <begin position="1"/>
        <end position="44"/>
    </location>
</feature>
<feature type="transmembrane region" description="Helical" evidence="2">
    <location>
        <begin position="241"/>
        <end position="265"/>
    </location>
</feature>
<gene>
    <name evidence="5" type="ORF">GCM10009851_06860</name>
</gene>
<organism evidence="5 6">
    <name type="scientific">Herbiconiux moechotypicola</name>
    <dbReference type="NCBI Taxonomy" id="637393"/>
    <lineage>
        <taxon>Bacteria</taxon>
        <taxon>Bacillati</taxon>
        <taxon>Actinomycetota</taxon>
        <taxon>Actinomycetes</taxon>
        <taxon>Micrococcales</taxon>
        <taxon>Microbacteriaceae</taxon>
        <taxon>Herbiconiux</taxon>
    </lineage>
</organism>
<feature type="chain" id="PRO_5047474039" description="YncI copper-binding domain-containing protein" evidence="3">
    <location>
        <begin position="45"/>
        <end position="281"/>
    </location>
</feature>
<dbReference type="CDD" id="cd08545">
    <property type="entry name" value="YcnI_like"/>
    <property type="match status" value="1"/>
</dbReference>
<dbReference type="Gene3D" id="2.60.40.2230">
    <property type="entry name" value="Uncharacterised protein YcnI-like PF07987, DUF1775"/>
    <property type="match status" value="1"/>
</dbReference>
<dbReference type="InterPro" id="IPR012533">
    <property type="entry name" value="YcnI-copper_dom"/>
</dbReference>
<evidence type="ECO:0000259" key="4">
    <source>
        <dbReference type="Pfam" id="PF07987"/>
    </source>
</evidence>
<evidence type="ECO:0000256" key="2">
    <source>
        <dbReference type="SAM" id="Phobius"/>
    </source>
</evidence>
<dbReference type="RefSeq" id="WP_310795664.1">
    <property type="nucleotide sequence ID" value="NZ_BAAAQY010000002.1"/>
</dbReference>
<keyword evidence="2" id="KW-0472">Membrane</keyword>
<dbReference type="Pfam" id="PF07987">
    <property type="entry name" value="DUF1775"/>
    <property type="match status" value="1"/>
</dbReference>
<feature type="domain" description="YncI copper-binding" evidence="4">
    <location>
        <begin position="52"/>
        <end position="198"/>
    </location>
</feature>
<dbReference type="EMBL" id="BAAAQY010000002">
    <property type="protein sequence ID" value="GAA2225698.1"/>
    <property type="molecule type" value="Genomic_DNA"/>
</dbReference>
<keyword evidence="3" id="KW-0732">Signal</keyword>
<comment type="caution">
    <text evidence="5">The sequence shown here is derived from an EMBL/GenBank/DDBJ whole genome shotgun (WGS) entry which is preliminary data.</text>
</comment>
<keyword evidence="2" id="KW-1133">Transmembrane helix</keyword>
<proteinExistence type="predicted"/>
<accession>A0ABN3DA23</accession>
<feature type="compositionally biased region" description="Acidic residues" evidence="1">
    <location>
        <begin position="178"/>
        <end position="191"/>
    </location>
</feature>
<evidence type="ECO:0000313" key="6">
    <source>
        <dbReference type="Proteomes" id="UP001500929"/>
    </source>
</evidence>
<dbReference type="InterPro" id="IPR038507">
    <property type="entry name" value="YcnI-like_sf"/>
</dbReference>
<protein>
    <recommendedName>
        <fullName evidence="4">YncI copper-binding domain-containing protein</fullName>
    </recommendedName>
</protein>
<evidence type="ECO:0000256" key="1">
    <source>
        <dbReference type="SAM" id="MobiDB-lite"/>
    </source>
</evidence>
<evidence type="ECO:0000256" key="3">
    <source>
        <dbReference type="SAM" id="SignalP"/>
    </source>
</evidence>
<feature type="region of interest" description="Disordered" evidence="1">
    <location>
        <begin position="173"/>
        <end position="231"/>
    </location>
</feature>
<dbReference type="Proteomes" id="UP001500929">
    <property type="component" value="Unassembled WGS sequence"/>
</dbReference>
<sequence>MRIPLIPPASGRFTPLSKDLMKNSFARAAGAASALVAGAALALAAPLSASAHVHVDPAQAEAGGYTVITFRVPTESATASTTSVTVDLPTDTPFTSVSYQPVPGWSAVVTTAELPSPVTVGDATLTEAPVSVTWTADDGVGILPGQYQQFPLSVGPVPDTGSVLLPTHQQYSDGTVVDWDEETPASGEEPENPAPVLYIGDEAPTEGHDHESASGVGATTGTDGAEGAEGAEGADGQVASIALGLGIGGFVLGAGALVLAAAALLRRPGAGAGARGNGTAR</sequence>
<name>A0ABN3DA23_9MICO</name>
<keyword evidence="2" id="KW-0812">Transmembrane</keyword>
<keyword evidence="6" id="KW-1185">Reference proteome</keyword>
<evidence type="ECO:0000313" key="5">
    <source>
        <dbReference type="EMBL" id="GAA2225698.1"/>
    </source>
</evidence>
<reference evidence="5 6" key="1">
    <citation type="journal article" date="2019" name="Int. J. Syst. Evol. Microbiol.">
        <title>The Global Catalogue of Microorganisms (GCM) 10K type strain sequencing project: providing services to taxonomists for standard genome sequencing and annotation.</title>
        <authorList>
            <consortium name="The Broad Institute Genomics Platform"/>
            <consortium name="The Broad Institute Genome Sequencing Center for Infectious Disease"/>
            <person name="Wu L."/>
            <person name="Ma J."/>
        </authorList>
    </citation>
    <scope>NUCLEOTIDE SEQUENCE [LARGE SCALE GENOMIC DNA]</scope>
    <source>
        <strain evidence="5 6">JCM 16117</strain>
    </source>
</reference>